<organism evidence="3 4">
    <name type="scientific">Nannochloropsis gaditana</name>
    <dbReference type="NCBI Taxonomy" id="72520"/>
    <lineage>
        <taxon>Eukaryota</taxon>
        <taxon>Sar</taxon>
        <taxon>Stramenopiles</taxon>
        <taxon>Ochrophyta</taxon>
        <taxon>Eustigmatophyceae</taxon>
        <taxon>Eustigmatales</taxon>
        <taxon>Monodopsidaceae</taxon>
        <taxon>Nannochloropsis</taxon>
    </lineage>
</organism>
<feature type="transmembrane region" description="Helical" evidence="2">
    <location>
        <begin position="138"/>
        <end position="171"/>
    </location>
</feature>
<feature type="transmembrane region" description="Helical" evidence="2">
    <location>
        <begin position="400"/>
        <end position="420"/>
    </location>
</feature>
<dbReference type="EMBL" id="AZIL01002104">
    <property type="protein sequence ID" value="EWM22734.1"/>
    <property type="molecule type" value="Genomic_DNA"/>
</dbReference>
<feature type="transmembrane region" description="Helical" evidence="2">
    <location>
        <begin position="326"/>
        <end position="348"/>
    </location>
</feature>
<feature type="region of interest" description="Disordered" evidence="1">
    <location>
        <begin position="1"/>
        <end position="45"/>
    </location>
</feature>
<dbReference type="OrthoDB" id="188377at2759"/>
<feature type="transmembrane region" description="Helical" evidence="2">
    <location>
        <begin position="226"/>
        <end position="248"/>
    </location>
</feature>
<keyword evidence="2" id="KW-0812">Transmembrane</keyword>
<proteinExistence type="predicted"/>
<evidence type="ECO:0000313" key="4">
    <source>
        <dbReference type="Proteomes" id="UP000019335"/>
    </source>
</evidence>
<reference evidence="3 4" key="1">
    <citation type="journal article" date="2014" name="Mol. Plant">
        <title>Chromosome Scale Genome Assembly and Transcriptome Profiling of Nannochloropsis gaditana in Nitrogen Depletion.</title>
        <authorList>
            <person name="Corteggiani Carpinelli E."/>
            <person name="Telatin A."/>
            <person name="Vitulo N."/>
            <person name="Forcato C."/>
            <person name="D'Angelo M."/>
            <person name="Schiavon R."/>
            <person name="Vezzi A."/>
            <person name="Giacometti G.M."/>
            <person name="Morosinotto T."/>
            <person name="Valle G."/>
        </authorList>
    </citation>
    <scope>NUCLEOTIDE SEQUENCE [LARGE SCALE GENOMIC DNA]</scope>
    <source>
        <strain evidence="3 4">B-31</strain>
    </source>
</reference>
<evidence type="ECO:0000256" key="1">
    <source>
        <dbReference type="SAM" id="MobiDB-lite"/>
    </source>
</evidence>
<gene>
    <name evidence="3" type="ORF">Naga_100209g4</name>
</gene>
<feature type="compositionally biased region" description="Low complexity" evidence="1">
    <location>
        <begin position="92"/>
        <end position="107"/>
    </location>
</feature>
<feature type="region of interest" description="Disordered" evidence="1">
    <location>
        <begin position="62"/>
        <end position="107"/>
    </location>
</feature>
<evidence type="ECO:0000256" key="2">
    <source>
        <dbReference type="SAM" id="Phobius"/>
    </source>
</evidence>
<accession>W7TPS5</accession>
<comment type="caution">
    <text evidence="3">The sequence shown here is derived from an EMBL/GenBank/DDBJ whole genome shotgun (WGS) entry which is preliminary data.</text>
</comment>
<dbReference type="Proteomes" id="UP000019335">
    <property type="component" value="Unassembled WGS sequence"/>
</dbReference>
<evidence type="ECO:0000313" key="3">
    <source>
        <dbReference type="EMBL" id="EWM22734.1"/>
    </source>
</evidence>
<name>W7TPS5_9STRA</name>
<protein>
    <submittedName>
        <fullName evidence="3">Uncharacterized protein</fullName>
    </submittedName>
</protein>
<keyword evidence="2" id="KW-0472">Membrane</keyword>
<feature type="transmembrane region" description="Helical" evidence="2">
    <location>
        <begin position="191"/>
        <end position="214"/>
    </location>
</feature>
<keyword evidence="4" id="KW-1185">Reference proteome</keyword>
<feature type="transmembrane region" description="Helical" evidence="2">
    <location>
        <begin position="514"/>
        <end position="537"/>
    </location>
</feature>
<keyword evidence="2" id="KW-1133">Transmembrane helix</keyword>
<feature type="compositionally biased region" description="Basic residues" evidence="1">
    <location>
        <begin position="81"/>
        <end position="90"/>
    </location>
</feature>
<feature type="compositionally biased region" description="Low complexity" evidence="1">
    <location>
        <begin position="17"/>
        <end position="27"/>
    </location>
</feature>
<sequence length="548" mass="59579">MVRPPSLSEPNVEDNEAPLSHPLSPAQASPPPPSAAGSPLTNDSMFTPSALLAKALLCDDEDDNCSQGNVSAEERMERGKNKGRRSKQHPKLGGQSSLGGSPSAQPSLQTILRQVQPPSTRTGQFHRQQEVKMQRIRGVLLASLSINLVCGFMSATMTGYVTIVLAWGFFARPSPPPSTPSLLGAKDHETSTIYLSWIALFAVALFLIYIACFGIHSARKVSINHLLRYFWGAALGITPLVLVTTFAFDFYDISRSFIRHHWDGKAMEGLRLVFCSQGAEAGGKCAAPVLGGPNFSSIQDWCEHYHAGADDCEAIKHAALSQADKWIYFMLLSAGLLGVLNLVSLLVSMHLCVRLITPSVIMTYANDNISYLLLLPAGCCLGISLFLFSHTGFSPDHTWFAWSFLCAAALTLLNSVLTLVGGRLKKRRLLQACLVSNAVVVLLLTGLCATGYIIAGELSDQGSFYTSRRAQDIACKIQLRGCCCCHYSESVPDNRCPEWGTDEVISMIAADFRIASLAALLTILYDFGGLITGFLVMKNLDNYHCEYI</sequence>
<dbReference type="AlphaFoldDB" id="W7TPS5"/>
<feature type="transmembrane region" description="Helical" evidence="2">
    <location>
        <begin position="369"/>
        <end position="388"/>
    </location>
</feature>
<feature type="transmembrane region" description="Helical" evidence="2">
    <location>
        <begin position="432"/>
        <end position="455"/>
    </location>
</feature>